<dbReference type="AlphaFoldDB" id="A0A318HSW8"/>
<name>A0A318HSW8_9BACT</name>
<evidence type="ECO:0000256" key="3">
    <source>
        <dbReference type="SAM" id="SignalP"/>
    </source>
</evidence>
<keyword evidence="1" id="KW-0433">Leucine-rich repeat</keyword>
<dbReference type="SUPFAM" id="SSF52058">
    <property type="entry name" value="L domain-like"/>
    <property type="match status" value="2"/>
</dbReference>
<keyword evidence="5" id="KW-1185">Reference proteome</keyword>
<feature type="chain" id="PRO_5016364191" description="Leucine rich repeat (LRR) protein" evidence="3">
    <location>
        <begin position="22"/>
        <end position="689"/>
    </location>
</feature>
<evidence type="ECO:0000313" key="5">
    <source>
        <dbReference type="Proteomes" id="UP000248314"/>
    </source>
</evidence>
<dbReference type="EMBL" id="QJJX01000021">
    <property type="protein sequence ID" value="PXX21273.1"/>
    <property type="molecule type" value="Genomic_DNA"/>
</dbReference>
<evidence type="ECO:0000256" key="1">
    <source>
        <dbReference type="ARBA" id="ARBA00022614"/>
    </source>
</evidence>
<dbReference type="Proteomes" id="UP000248314">
    <property type="component" value="Unassembled WGS sequence"/>
</dbReference>
<evidence type="ECO:0000313" key="4">
    <source>
        <dbReference type="EMBL" id="PXX21273.1"/>
    </source>
</evidence>
<comment type="caution">
    <text evidence="4">The sequence shown here is derived from an EMBL/GenBank/DDBJ whole genome shotgun (WGS) entry which is preliminary data.</text>
</comment>
<organism evidence="4 5">
    <name type="scientific">Hoylesella shahii DSM 15611 = JCM 12083</name>
    <dbReference type="NCBI Taxonomy" id="1122991"/>
    <lineage>
        <taxon>Bacteria</taxon>
        <taxon>Pseudomonadati</taxon>
        <taxon>Bacteroidota</taxon>
        <taxon>Bacteroidia</taxon>
        <taxon>Bacteroidales</taxon>
        <taxon>Prevotellaceae</taxon>
        <taxon>Hoylesella</taxon>
    </lineage>
</organism>
<accession>A0A318HSW8</accession>
<dbReference type="InterPro" id="IPR052574">
    <property type="entry name" value="CDIRP"/>
</dbReference>
<evidence type="ECO:0000256" key="2">
    <source>
        <dbReference type="ARBA" id="ARBA00022737"/>
    </source>
</evidence>
<dbReference type="PANTHER" id="PTHR47566:SF1">
    <property type="entry name" value="PROTEIN NUD1"/>
    <property type="match status" value="1"/>
</dbReference>
<keyword evidence="3" id="KW-0732">Signal</keyword>
<reference evidence="4 5" key="1">
    <citation type="submission" date="2018-05" db="EMBL/GenBank/DDBJ databases">
        <title>Genomic Encyclopedia of Type Strains, Phase I: the one thousand microbial genomes (KMG-I) project.</title>
        <authorList>
            <person name="Kyrpides N."/>
        </authorList>
    </citation>
    <scope>NUCLEOTIDE SEQUENCE [LARGE SCALE GENOMIC DNA]</scope>
    <source>
        <strain evidence="4 5">DSM 15611</strain>
    </source>
</reference>
<dbReference type="InterPro" id="IPR032675">
    <property type="entry name" value="LRR_dom_sf"/>
</dbReference>
<evidence type="ECO:0008006" key="6">
    <source>
        <dbReference type="Google" id="ProtNLM"/>
    </source>
</evidence>
<dbReference type="RefSeq" id="WP_110370311.1">
    <property type="nucleotide sequence ID" value="NZ_QJJX01000021.1"/>
</dbReference>
<gene>
    <name evidence="4" type="ORF">EJ73_01797</name>
</gene>
<keyword evidence="2" id="KW-0677">Repeat</keyword>
<dbReference type="Gene3D" id="3.80.10.10">
    <property type="entry name" value="Ribonuclease Inhibitor"/>
    <property type="match status" value="2"/>
</dbReference>
<sequence>MKKIALYMMCAGMALTTISCANDDETISSQTGENLVAKTFYTSNVPSYTNDSTLKANTPATRTTLNADLGTVTWNANDQISIGYKGSRNKATKPFTTNSTGTSARFEGMADNFAKLFFMMYPYQETTKIEHKNDKSALYTYTMPKKQTAIAGTFDPKANISVGIIPDEKKPFVAYNVGGLLKFSFQGANNVAQVKIINRGEEPIAGEINNTISFNADGTISQTTPVFVNDKSTTIISFAPASGYLTENTNYFVALPEGKLASGITLAFVLADGKVVQRKVSDVVDIKRAKIFNLGNINLNTAKAKQHLLVNLGLIDVVNTKVAGLQLEADGTLDIYREDNLEKILSYKGVLEANNNDKLTSLDELQYYRNVTGLMLKNNKNLAGAIDLSKFPQLNGKIVIEGSPLVTNVNIKGLNIFELSAHHLNGMKTVTVGNNPKLKRLEVRHNDALEAVDASNLPELDEIVAYYSPKIQTINITNSPKLKRINAHGDGSLERIIGLENSPLMEDLTLSRTGIKQLDVSKNTKVNNINLMSSKIEELTGLEGPGASLINLQVSGTPLKKLDVTTNTNLTSLELAVTQVEKLDVSKNTKLISLRAPFTLISEFNLGDISSLKKLNVSHGKLTSIDISKLVNLEEVYLGSQSPSNVLQNIQATMTTAQYAKFGSRFKESALDEKSKFEDTNAYVKAIVK</sequence>
<dbReference type="PROSITE" id="PS51257">
    <property type="entry name" value="PROKAR_LIPOPROTEIN"/>
    <property type="match status" value="1"/>
</dbReference>
<feature type="signal peptide" evidence="3">
    <location>
        <begin position="1"/>
        <end position="21"/>
    </location>
</feature>
<proteinExistence type="predicted"/>
<dbReference type="STRING" id="1122991.GCA_000613445_01546"/>
<dbReference type="PANTHER" id="PTHR47566">
    <property type="match status" value="1"/>
</dbReference>
<dbReference type="GO" id="GO:0035591">
    <property type="term" value="F:signaling adaptor activity"/>
    <property type="evidence" value="ECO:0007669"/>
    <property type="project" value="TreeGrafter"/>
</dbReference>
<protein>
    <recommendedName>
        <fullName evidence="6">Leucine rich repeat (LRR) protein</fullName>
    </recommendedName>
</protein>